<dbReference type="GeneID" id="19301187"/>
<dbReference type="AlphaFoldDB" id="S7QPN5"/>
<dbReference type="Proteomes" id="UP000030669">
    <property type="component" value="Unassembled WGS sequence"/>
</dbReference>
<evidence type="ECO:0000313" key="2">
    <source>
        <dbReference type="EMBL" id="EPQ61352.1"/>
    </source>
</evidence>
<dbReference type="KEGG" id="gtr:GLOTRDRAFT_125071"/>
<accession>S7QPN5</accession>
<dbReference type="EMBL" id="KB469296">
    <property type="protein sequence ID" value="EPQ61352.1"/>
    <property type="molecule type" value="Genomic_DNA"/>
</dbReference>
<reference evidence="2 3" key="1">
    <citation type="journal article" date="2012" name="Science">
        <title>The Paleozoic origin of enzymatic lignin decomposition reconstructed from 31 fungal genomes.</title>
        <authorList>
            <person name="Floudas D."/>
            <person name="Binder M."/>
            <person name="Riley R."/>
            <person name="Barry K."/>
            <person name="Blanchette R.A."/>
            <person name="Henrissat B."/>
            <person name="Martinez A.T."/>
            <person name="Otillar R."/>
            <person name="Spatafora J.W."/>
            <person name="Yadav J.S."/>
            <person name="Aerts A."/>
            <person name="Benoit I."/>
            <person name="Boyd A."/>
            <person name="Carlson A."/>
            <person name="Copeland A."/>
            <person name="Coutinho P.M."/>
            <person name="de Vries R.P."/>
            <person name="Ferreira P."/>
            <person name="Findley K."/>
            <person name="Foster B."/>
            <person name="Gaskell J."/>
            <person name="Glotzer D."/>
            <person name="Gorecki P."/>
            <person name="Heitman J."/>
            <person name="Hesse C."/>
            <person name="Hori C."/>
            <person name="Igarashi K."/>
            <person name="Jurgens J.A."/>
            <person name="Kallen N."/>
            <person name="Kersten P."/>
            <person name="Kohler A."/>
            <person name="Kuees U."/>
            <person name="Kumar T.K.A."/>
            <person name="Kuo A."/>
            <person name="LaButti K."/>
            <person name="Larrondo L.F."/>
            <person name="Lindquist E."/>
            <person name="Ling A."/>
            <person name="Lombard V."/>
            <person name="Lucas S."/>
            <person name="Lundell T."/>
            <person name="Martin R."/>
            <person name="McLaughlin D.J."/>
            <person name="Morgenstern I."/>
            <person name="Morin E."/>
            <person name="Murat C."/>
            <person name="Nagy L.G."/>
            <person name="Nolan M."/>
            <person name="Ohm R.A."/>
            <person name="Patyshakuliyeva A."/>
            <person name="Rokas A."/>
            <person name="Ruiz-Duenas F.J."/>
            <person name="Sabat G."/>
            <person name="Salamov A."/>
            <person name="Samejima M."/>
            <person name="Schmutz J."/>
            <person name="Slot J.C."/>
            <person name="St John F."/>
            <person name="Stenlid J."/>
            <person name="Sun H."/>
            <person name="Sun S."/>
            <person name="Syed K."/>
            <person name="Tsang A."/>
            <person name="Wiebenga A."/>
            <person name="Young D."/>
            <person name="Pisabarro A."/>
            <person name="Eastwood D.C."/>
            <person name="Martin F."/>
            <person name="Cullen D."/>
            <person name="Grigoriev I.V."/>
            <person name="Hibbett D.S."/>
        </authorList>
    </citation>
    <scope>NUCLEOTIDE SEQUENCE [LARGE SCALE GENOMIC DNA]</scope>
    <source>
        <strain evidence="2 3">ATCC 11539</strain>
    </source>
</reference>
<organism evidence="2 3">
    <name type="scientific">Gloeophyllum trabeum (strain ATCC 11539 / FP-39264 / Madison 617)</name>
    <name type="common">Brown rot fungus</name>
    <dbReference type="NCBI Taxonomy" id="670483"/>
    <lineage>
        <taxon>Eukaryota</taxon>
        <taxon>Fungi</taxon>
        <taxon>Dikarya</taxon>
        <taxon>Basidiomycota</taxon>
        <taxon>Agaricomycotina</taxon>
        <taxon>Agaricomycetes</taxon>
        <taxon>Gloeophyllales</taxon>
        <taxon>Gloeophyllaceae</taxon>
        <taxon>Gloeophyllum</taxon>
    </lineage>
</organism>
<protein>
    <submittedName>
        <fullName evidence="2">Uncharacterized protein</fullName>
    </submittedName>
</protein>
<evidence type="ECO:0000256" key="1">
    <source>
        <dbReference type="SAM" id="MobiDB-lite"/>
    </source>
</evidence>
<evidence type="ECO:0000313" key="3">
    <source>
        <dbReference type="Proteomes" id="UP000030669"/>
    </source>
</evidence>
<feature type="region of interest" description="Disordered" evidence="1">
    <location>
        <begin position="1"/>
        <end position="23"/>
    </location>
</feature>
<dbReference type="RefSeq" id="XP_007861539.1">
    <property type="nucleotide sequence ID" value="XM_007863348.1"/>
</dbReference>
<dbReference type="OrthoDB" id="2750929at2759"/>
<dbReference type="HOGENOM" id="CLU_066045_1_0_1"/>
<name>S7QPN5_GLOTA</name>
<gene>
    <name evidence="2" type="ORF">GLOTRDRAFT_125071</name>
</gene>
<keyword evidence="3" id="KW-1185">Reference proteome</keyword>
<proteinExistence type="predicted"/>
<sequence>MTAPELAQPGAPTTTAQHTHPKAGLTIRALDPTKLTPADFISISGKTYIRTRASSDQPSRLLHQHALSYCGAEGAGTHGLLYWHAEPGAPPPRSERPRPPPTLLSFAAGSDLRKPNGHVWGTTLFSVARFSVHDTFRTALLSQGTGDARSAGQGRLQLRDGAWLLGRSRAQVLRFHTLFQNDHRPLYRGKCFLQFERSELAEHRGKRTVVLRIAKIVEIAEAENRIPNPMAPYPREGDLVCVPRRGPGSRTEPWVPWWVDVDSEKRSSGQASCLRVLFEDEGTPGEANAPGRD</sequence>